<proteinExistence type="predicted"/>
<feature type="region of interest" description="Disordered" evidence="5">
    <location>
        <begin position="33"/>
        <end position="59"/>
    </location>
</feature>
<feature type="transmembrane region" description="Helical" evidence="6">
    <location>
        <begin position="286"/>
        <end position="302"/>
    </location>
</feature>
<dbReference type="GeneID" id="111249394"/>
<dbReference type="OMA" id="AYTIAWH"/>
<feature type="transmembrane region" description="Helical" evidence="6">
    <location>
        <begin position="349"/>
        <end position="369"/>
    </location>
</feature>
<name>A0A7M7MFY6_VARDE</name>
<feature type="transmembrane region" description="Helical" evidence="6">
    <location>
        <begin position="412"/>
        <end position="431"/>
    </location>
</feature>
<keyword evidence="3 6" id="KW-1133">Transmembrane helix</keyword>
<feature type="transmembrane region" description="Helical" evidence="6">
    <location>
        <begin position="443"/>
        <end position="461"/>
    </location>
</feature>
<dbReference type="SUPFAM" id="SSF103481">
    <property type="entry name" value="Multidrug resistance efflux transporter EmrE"/>
    <property type="match status" value="2"/>
</dbReference>
<reference evidence="8" key="1">
    <citation type="submission" date="2021-01" db="UniProtKB">
        <authorList>
            <consortium name="EnsemblMetazoa"/>
        </authorList>
    </citation>
    <scope>IDENTIFICATION</scope>
</reference>
<evidence type="ECO:0000259" key="7">
    <source>
        <dbReference type="Pfam" id="PF00892"/>
    </source>
</evidence>
<dbReference type="AlphaFoldDB" id="A0A7M7MFY6"/>
<dbReference type="OrthoDB" id="6502282at2759"/>
<dbReference type="PANTHER" id="PTHR22911:SF6">
    <property type="entry name" value="SOLUTE CARRIER FAMILY 35 MEMBER G1"/>
    <property type="match status" value="1"/>
</dbReference>
<dbReference type="GO" id="GO:0016020">
    <property type="term" value="C:membrane"/>
    <property type="evidence" value="ECO:0007669"/>
    <property type="project" value="UniProtKB-SubCell"/>
</dbReference>
<dbReference type="EnsemblMetazoa" id="XM_022803206">
    <property type="protein sequence ID" value="XP_022658941"/>
    <property type="gene ID" value="LOC111249394"/>
</dbReference>
<dbReference type="InterPro" id="IPR000620">
    <property type="entry name" value="EamA_dom"/>
</dbReference>
<evidence type="ECO:0000256" key="5">
    <source>
        <dbReference type="SAM" id="MobiDB-lite"/>
    </source>
</evidence>
<dbReference type="KEGG" id="vde:111249394"/>
<evidence type="ECO:0000256" key="6">
    <source>
        <dbReference type="SAM" id="Phobius"/>
    </source>
</evidence>
<dbReference type="InterPro" id="IPR037185">
    <property type="entry name" value="EmrE-like"/>
</dbReference>
<feature type="transmembrane region" description="Helical" evidence="6">
    <location>
        <begin position="381"/>
        <end position="400"/>
    </location>
</feature>
<keyword evidence="2 6" id="KW-0812">Transmembrane</keyword>
<protein>
    <recommendedName>
        <fullName evidence="7">EamA domain-containing protein</fullName>
    </recommendedName>
</protein>
<dbReference type="RefSeq" id="XP_022658941.1">
    <property type="nucleotide sequence ID" value="XM_022803206.1"/>
</dbReference>
<evidence type="ECO:0000256" key="1">
    <source>
        <dbReference type="ARBA" id="ARBA00004141"/>
    </source>
</evidence>
<feature type="transmembrane region" description="Helical" evidence="6">
    <location>
        <begin position="467"/>
        <end position="485"/>
    </location>
</feature>
<dbReference type="PANTHER" id="PTHR22911">
    <property type="entry name" value="ACYL-MALONYL CONDENSING ENZYME-RELATED"/>
    <property type="match status" value="1"/>
</dbReference>
<evidence type="ECO:0000256" key="2">
    <source>
        <dbReference type="ARBA" id="ARBA00022692"/>
    </source>
</evidence>
<dbReference type="Gene3D" id="1.10.3730.20">
    <property type="match status" value="1"/>
</dbReference>
<dbReference type="FunCoup" id="A0A7M7MFY6">
    <property type="interactions" value="57"/>
</dbReference>
<keyword evidence="4 6" id="KW-0472">Membrane</keyword>
<dbReference type="Pfam" id="PF00892">
    <property type="entry name" value="EamA"/>
    <property type="match status" value="2"/>
</dbReference>
<accession>A0A7M7MFY6</accession>
<feature type="transmembrane region" description="Helical" evidence="6">
    <location>
        <begin position="309"/>
        <end position="329"/>
    </location>
</feature>
<evidence type="ECO:0000256" key="3">
    <source>
        <dbReference type="ARBA" id="ARBA00022989"/>
    </source>
</evidence>
<evidence type="ECO:0000313" key="9">
    <source>
        <dbReference type="Proteomes" id="UP000594260"/>
    </source>
</evidence>
<comment type="subcellular location">
    <subcellularLocation>
        <location evidence="1">Membrane</location>
        <topology evidence="1">Multi-pass membrane protein</topology>
    </subcellularLocation>
</comment>
<feature type="domain" description="EamA" evidence="7">
    <location>
        <begin position="194"/>
        <end position="324"/>
    </location>
</feature>
<dbReference type="Proteomes" id="UP000594260">
    <property type="component" value="Unplaced"/>
</dbReference>
<feature type="transmembrane region" description="Helical" evidence="6">
    <location>
        <begin position="225"/>
        <end position="243"/>
    </location>
</feature>
<organism evidence="8 9">
    <name type="scientific">Varroa destructor</name>
    <name type="common">Honeybee mite</name>
    <dbReference type="NCBI Taxonomy" id="109461"/>
    <lineage>
        <taxon>Eukaryota</taxon>
        <taxon>Metazoa</taxon>
        <taxon>Ecdysozoa</taxon>
        <taxon>Arthropoda</taxon>
        <taxon>Chelicerata</taxon>
        <taxon>Arachnida</taxon>
        <taxon>Acari</taxon>
        <taxon>Parasitiformes</taxon>
        <taxon>Mesostigmata</taxon>
        <taxon>Gamasina</taxon>
        <taxon>Dermanyssoidea</taxon>
        <taxon>Varroidae</taxon>
        <taxon>Varroa</taxon>
    </lineage>
</organism>
<dbReference type="InParanoid" id="A0A7M7MFY6"/>
<evidence type="ECO:0000313" key="8">
    <source>
        <dbReference type="EnsemblMetazoa" id="XP_022658941"/>
    </source>
</evidence>
<evidence type="ECO:0000256" key="4">
    <source>
        <dbReference type="ARBA" id="ARBA00023136"/>
    </source>
</evidence>
<keyword evidence="9" id="KW-1185">Reference proteome</keyword>
<sequence length="506" mass="55105">MDPPTPPTVTKDRLLDTLIDMADFLDGICRSRLRTADPKPPTAPPVHLVPSPPPASPPKFALEPRTATDEFESVSQVSEIGDDSSVLDIPEEEPLELATLSSSPAVKPQKYRLPFGTTIFEQPRRAPLAQLEPEFSDSETQTDCTNMANKSVQTSQNDLDFSKFNAIGGKDMTVPTDVEGGTIAGQPSLAQLWKGLFFASLSALFFAISSAIVKNLKYIPAVQLGAVRFVGILVLSFPAALIRSEPLFGSSDSRWMLLARAIAGSTSLVLRFYAFQRMPLGEASTIIFSVPIFVTVLARIFLNEVCSIFHILTCVLTLIGIALICKLPLLVGRDPSSTLAVMGESNERLYGIIAALSSCIFAASVIILLRKLKETDPYVIMFNFGWIAFIITSVATAIIERAVILPKTMLDAGLLLLLALLSFFGQLTLTFSLRSEDAGPVSVMRATVDIMLVFIFQVAFFHEIPDLNTICGVILVVSCVVFTGFRKWATSLPESSNTRRKLAFCL</sequence>
<feature type="transmembrane region" description="Helical" evidence="6">
    <location>
        <begin position="255"/>
        <end position="274"/>
    </location>
</feature>
<feature type="transmembrane region" description="Helical" evidence="6">
    <location>
        <begin position="195"/>
        <end position="213"/>
    </location>
</feature>
<feature type="domain" description="EamA" evidence="7">
    <location>
        <begin position="350"/>
        <end position="483"/>
    </location>
</feature>